<dbReference type="EMBL" id="JANBOH010000258">
    <property type="protein sequence ID" value="KAJ1643411.1"/>
    <property type="molecule type" value="Genomic_DNA"/>
</dbReference>
<comment type="function">
    <text evidence="1">Substrate recognition and binding subunit of the essential mitochondrial processing protease (MPP), which cleaves the mitochondrial sequence off newly imported precursors proteins.</text>
</comment>
<dbReference type="GO" id="GO:0046872">
    <property type="term" value="F:metal ion binding"/>
    <property type="evidence" value="ECO:0007669"/>
    <property type="project" value="InterPro"/>
</dbReference>
<comment type="caution">
    <text evidence="8">The sequence shown here is derived from an EMBL/GenBank/DDBJ whole genome shotgun (WGS) entry which is preliminary data.</text>
</comment>
<evidence type="ECO:0000256" key="3">
    <source>
        <dbReference type="RuleBase" id="RU004447"/>
    </source>
</evidence>
<dbReference type="Proteomes" id="UP001145021">
    <property type="component" value="Unassembled WGS sequence"/>
</dbReference>
<dbReference type="GO" id="GO:0006627">
    <property type="term" value="P:protein processing involved in protein targeting to mitochondrion"/>
    <property type="evidence" value="ECO:0007669"/>
    <property type="project" value="TreeGrafter"/>
</dbReference>
<evidence type="ECO:0000259" key="6">
    <source>
        <dbReference type="Pfam" id="PF00675"/>
    </source>
</evidence>
<dbReference type="InterPro" id="IPR019004">
    <property type="entry name" value="YqeY/Aim41"/>
</dbReference>
<dbReference type="GO" id="GO:0004222">
    <property type="term" value="F:metalloendopeptidase activity"/>
    <property type="evidence" value="ECO:0007669"/>
    <property type="project" value="InterPro"/>
</dbReference>
<feature type="domain" description="Peptidase M16 N-terminal" evidence="6">
    <location>
        <begin position="451"/>
        <end position="597"/>
    </location>
</feature>
<sequence>MSSGPGKQNTVALHPISQVHFRLSQRPPTSQKKSAPSTDNRSDESMTQLNQPRLQSSALSSGFSPTPTKRLRKEGAAVCELRTVISRALSEYNMWFHRLANDSSLPLVIRQPSACLRIYVHAVETVVLPHLFRADAEISSVLDNETVPQLKQGLSLTVILSLAVCSAAAPHAAKTISDRLMETSVQGKGDFGASESSKSLGSSGPSGTDYATEPAAAVTINSRLKSDLKTAMKAKEKTRLQVIKSVLSDILYAEKNTSSGASFCRDSDADVATVIQRAIKQRRDSIEKYTAGGREDLAQTEAQEIDVLNGYLPEQLSADQIEARVKQVIQELGISGIKAMGAVMKAVDISAAQAPRSKVAEAVKRLLTNVRRGLEIAQLSAAVPKFSFSRRLGLESNSRVLRSQRFKSTTSRAAEEAGADAHVPLIIKSSVKTEISADRQTFVTTFANGLRVVSENNPGHFAALGVYVDAGSRYETPATFGYAHLMDRMAFRSSDRFTGAESMAVIEKLGGSIMSSSSRECIMYQAAVFPDDVPTALRLLADTTLRPKFTSEDLAELRETVPWELQDFTSKSDMFLPEKLHEIAFRTGTLGNPLLCPPSQLASATPESLAAYHRSWYRPERIVVAAVGIEHDDLVRLCNENGFADISSSSPNEADEQIEKDKVSDSEHSSRSWFNKMLGLGERGAAQALDPSARSVYTGGTWFESKPDMDFTQVYLGFKSSGIDNEHALYAYATLQMLLGGGGSFSAGGPGKGMYSRLYTRVLNQHAWIESCMAFHHCYTDTGLFGISASCRPRNEHALLDVVATEIEAIASANGRVSSRSSIRRPYASHEGPSQLEVRRAKNQLKSNLLMNLESRMVQLEDLGRQIQVSGHKIPASTMVEHIEAIRLADITKAAGDLLENPGTLLVQGYVDGIKKFYPQVLNNHGIAIM</sequence>
<dbReference type="GO" id="GO:0005739">
    <property type="term" value="C:mitochondrion"/>
    <property type="evidence" value="ECO:0007669"/>
    <property type="project" value="UniProtKB-SubCell"/>
</dbReference>
<dbReference type="InterPro" id="IPR003789">
    <property type="entry name" value="Asn/Gln_tRNA_amidoTrase-B-like"/>
</dbReference>
<evidence type="ECO:0000259" key="7">
    <source>
        <dbReference type="Pfam" id="PF05193"/>
    </source>
</evidence>
<dbReference type="SUPFAM" id="SSF63411">
    <property type="entry name" value="LuxS/MPP-like metallohydrolase"/>
    <property type="match status" value="2"/>
</dbReference>
<dbReference type="GO" id="GO:0016884">
    <property type="term" value="F:carbon-nitrogen ligase activity, with glutamine as amido-N-donor"/>
    <property type="evidence" value="ECO:0007669"/>
    <property type="project" value="UniProtKB-UniRule"/>
</dbReference>
<dbReference type="InterPro" id="IPR050361">
    <property type="entry name" value="MPP/UQCRC_Complex"/>
</dbReference>
<keyword evidence="9" id="KW-1185">Reference proteome</keyword>
<dbReference type="Pfam" id="PF05193">
    <property type="entry name" value="Peptidase_M16_C"/>
    <property type="match status" value="1"/>
</dbReference>
<feature type="compositionally biased region" description="Polar residues" evidence="5">
    <location>
        <begin position="26"/>
        <end position="67"/>
    </location>
</feature>
<evidence type="ECO:0000313" key="8">
    <source>
        <dbReference type="EMBL" id="KAJ1643411.1"/>
    </source>
</evidence>
<comment type="subcellular location">
    <subcellularLocation>
        <location evidence="4">Mitochondrion</location>
    </subcellularLocation>
</comment>
<dbReference type="InterPro" id="IPR023168">
    <property type="entry name" value="GatB_Yqey_C_2"/>
</dbReference>
<dbReference type="InterPro" id="IPR011765">
    <property type="entry name" value="Pept_M16_N"/>
</dbReference>
<dbReference type="InterPro" id="IPR001431">
    <property type="entry name" value="Pept_M16_Zn_BS"/>
</dbReference>
<reference evidence="8" key="1">
    <citation type="submission" date="2022-07" db="EMBL/GenBank/DDBJ databases">
        <title>Phylogenomic reconstructions and comparative analyses of Kickxellomycotina fungi.</title>
        <authorList>
            <person name="Reynolds N.K."/>
            <person name="Stajich J.E."/>
            <person name="Barry K."/>
            <person name="Grigoriev I.V."/>
            <person name="Crous P."/>
            <person name="Smith M.E."/>
        </authorList>
    </citation>
    <scope>NUCLEOTIDE SEQUENCE</scope>
    <source>
        <strain evidence="8">NBRC 105413</strain>
    </source>
</reference>
<proteinExistence type="inferred from homology"/>
<organism evidence="8 9">
    <name type="scientific">Coemansia asiatica</name>
    <dbReference type="NCBI Taxonomy" id="1052880"/>
    <lineage>
        <taxon>Eukaryota</taxon>
        <taxon>Fungi</taxon>
        <taxon>Fungi incertae sedis</taxon>
        <taxon>Zoopagomycota</taxon>
        <taxon>Kickxellomycotina</taxon>
        <taxon>Kickxellomycetes</taxon>
        <taxon>Kickxellales</taxon>
        <taxon>Kickxellaceae</taxon>
        <taxon>Coemansia</taxon>
    </lineage>
</organism>
<comment type="similarity">
    <text evidence="4">Belongs to the AIM41 family.</text>
</comment>
<feature type="region of interest" description="Disordered" evidence="5">
    <location>
        <begin position="187"/>
        <end position="212"/>
    </location>
</feature>
<dbReference type="PROSITE" id="PS00143">
    <property type="entry name" value="INSULINASE"/>
    <property type="match status" value="1"/>
</dbReference>
<dbReference type="Gene3D" id="1.10.10.410">
    <property type="match status" value="1"/>
</dbReference>
<dbReference type="AlphaFoldDB" id="A0A9W7XH58"/>
<evidence type="ECO:0000256" key="1">
    <source>
        <dbReference type="ARBA" id="ARBA00002123"/>
    </source>
</evidence>
<dbReference type="Pfam" id="PF00675">
    <property type="entry name" value="Peptidase_M16"/>
    <property type="match status" value="1"/>
</dbReference>
<evidence type="ECO:0000256" key="4">
    <source>
        <dbReference type="RuleBase" id="RU365099"/>
    </source>
</evidence>
<dbReference type="InterPro" id="IPR007863">
    <property type="entry name" value="Peptidase_M16_C"/>
</dbReference>
<feature type="compositionally biased region" description="Polar residues" evidence="5">
    <location>
        <begin position="1"/>
        <end position="11"/>
    </location>
</feature>
<gene>
    <name evidence="8" type="primary">MAS2</name>
    <name evidence="4" type="synonym">AIM41</name>
    <name evidence="8" type="ORF">LPJ64_004812</name>
</gene>
<dbReference type="Pfam" id="PF09424">
    <property type="entry name" value="YqeY"/>
    <property type="match status" value="1"/>
</dbReference>
<feature type="domain" description="Peptidase M16 C-terminal" evidence="7">
    <location>
        <begin position="604"/>
        <end position="812"/>
    </location>
</feature>
<dbReference type="Gene3D" id="1.10.1510.10">
    <property type="entry name" value="Uncharacterised protein YqeY/AIM41 PF09424, N-terminal domain"/>
    <property type="match status" value="1"/>
</dbReference>
<feature type="compositionally biased region" description="Low complexity" evidence="5">
    <location>
        <begin position="192"/>
        <end position="207"/>
    </location>
</feature>
<comment type="similarity">
    <text evidence="2 3">Belongs to the peptidase M16 family.</text>
</comment>
<keyword evidence="4" id="KW-0496">Mitochondrion</keyword>
<accession>A0A9W7XH58</accession>
<dbReference type="PANTHER" id="PTHR11851:SF49">
    <property type="entry name" value="MITOCHONDRIAL-PROCESSING PEPTIDASE SUBUNIT ALPHA"/>
    <property type="match status" value="1"/>
</dbReference>
<keyword evidence="8" id="KW-0378">Hydrolase</keyword>
<dbReference type="InterPro" id="IPR011249">
    <property type="entry name" value="Metalloenz_LuxS/M16"/>
</dbReference>
<feature type="region of interest" description="Disordered" evidence="5">
    <location>
        <begin position="1"/>
        <end position="69"/>
    </location>
</feature>
<feature type="compositionally biased region" description="Basic and acidic residues" evidence="5">
    <location>
        <begin position="657"/>
        <end position="667"/>
    </location>
</feature>
<protein>
    <recommendedName>
        <fullName evidence="4">Altered inheritance of mitochondria protein 41</fullName>
    </recommendedName>
</protein>
<dbReference type="InterPro" id="IPR042184">
    <property type="entry name" value="YqeY/Aim41_N"/>
</dbReference>
<dbReference type="Gene3D" id="3.30.830.10">
    <property type="entry name" value="Metalloenzyme, LuxS/M16 peptidase-like"/>
    <property type="match status" value="2"/>
</dbReference>
<dbReference type="PANTHER" id="PTHR11851">
    <property type="entry name" value="METALLOPROTEASE"/>
    <property type="match status" value="1"/>
</dbReference>
<name>A0A9W7XH58_9FUNG</name>
<evidence type="ECO:0000256" key="5">
    <source>
        <dbReference type="SAM" id="MobiDB-lite"/>
    </source>
</evidence>
<dbReference type="SUPFAM" id="SSF89095">
    <property type="entry name" value="GatB/YqeY motif"/>
    <property type="match status" value="1"/>
</dbReference>
<evidence type="ECO:0000256" key="2">
    <source>
        <dbReference type="ARBA" id="ARBA00007261"/>
    </source>
</evidence>
<evidence type="ECO:0000313" key="9">
    <source>
        <dbReference type="Proteomes" id="UP001145021"/>
    </source>
</evidence>
<feature type="region of interest" description="Disordered" evidence="5">
    <location>
        <begin position="646"/>
        <end position="667"/>
    </location>
</feature>